<protein>
    <submittedName>
        <fullName evidence="2">Uncharacterized protein (DUF1330 family)</fullName>
    </submittedName>
</protein>
<dbReference type="Proteomes" id="UP000295705">
    <property type="component" value="Unassembled WGS sequence"/>
</dbReference>
<name>A0A4R6UU37_9PSEU</name>
<dbReference type="AlphaFoldDB" id="A0A4R6UU37"/>
<sequence>MSAVYALNLFDLAPNDDYKAYSKRSVDAVGKHGGRVVALGRLSEDSPSTGGSPRQVLVLVEWPSSDAFRAFKDDPDHVDLHPLREGGTENYLWWAYDKLDDLRPVLNDRDV</sequence>
<feature type="domain" description="DUF1330" evidence="1">
    <location>
        <begin position="4"/>
        <end position="90"/>
    </location>
</feature>
<dbReference type="RefSeq" id="WP_133829907.1">
    <property type="nucleotide sequence ID" value="NZ_BAABHR010000059.1"/>
</dbReference>
<dbReference type="OrthoDB" id="516779at2"/>
<gene>
    <name evidence="2" type="ORF">EV188_11472</name>
</gene>
<dbReference type="Pfam" id="PF07045">
    <property type="entry name" value="DUF1330"/>
    <property type="match status" value="1"/>
</dbReference>
<keyword evidence="3" id="KW-1185">Reference proteome</keyword>
<dbReference type="EMBL" id="SNYO01000014">
    <property type="protein sequence ID" value="TDQ46984.1"/>
    <property type="molecule type" value="Genomic_DNA"/>
</dbReference>
<comment type="caution">
    <text evidence="2">The sequence shown here is derived from an EMBL/GenBank/DDBJ whole genome shotgun (WGS) entry which is preliminary data.</text>
</comment>
<dbReference type="Gene3D" id="3.30.70.100">
    <property type="match status" value="1"/>
</dbReference>
<dbReference type="SUPFAM" id="SSF54909">
    <property type="entry name" value="Dimeric alpha+beta barrel"/>
    <property type="match status" value="1"/>
</dbReference>
<proteinExistence type="predicted"/>
<reference evidence="2 3" key="1">
    <citation type="submission" date="2019-03" db="EMBL/GenBank/DDBJ databases">
        <title>Genomic Encyclopedia of Type Strains, Phase IV (KMG-IV): sequencing the most valuable type-strain genomes for metagenomic binning, comparative biology and taxonomic classification.</title>
        <authorList>
            <person name="Goeker M."/>
        </authorList>
    </citation>
    <scope>NUCLEOTIDE SEQUENCE [LARGE SCALE GENOMIC DNA]</scope>
    <source>
        <strain evidence="2 3">DSM 45775</strain>
    </source>
</reference>
<organism evidence="2 3">
    <name type="scientific">Actinomycetospora succinea</name>
    <dbReference type="NCBI Taxonomy" id="663603"/>
    <lineage>
        <taxon>Bacteria</taxon>
        <taxon>Bacillati</taxon>
        <taxon>Actinomycetota</taxon>
        <taxon>Actinomycetes</taxon>
        <taxon>Pseudonocardiales</taxon>
        <taxon>Pseudonocardiaceae</taxon>
        <taxon>Actinomycetospora</taxon>
    </lineage>
</organism>
<evidence type="ECO:0000313" key="2">
    <source>
        <dbReference type="EMBL" id="TDQ46984.1"/>
    </source>
</evidence>
<evidence type="ECO:0000313" key="3">
    <source>
        <dbReference type="Proteomes" id="UP000295705"/>
    </source>
</evidence>
<evidence type="ECO:0000259" key="1">
    <source>
        <dbReference type="Pfam" id="PF07045"/>
    </source>
</evidence>
<dbReference type="InterPro" id="IPR011008">
    <property type="entry name" value="Dimeric_a/b-barrel"/>
</dbReference>
<accession>A0A4R6UU37</accession>
<dbReference type="InterPro" id="IPR010753">
    <property type="entry name" value="DUF1330"/>
</dbReference>